<dbReference type="Proteomes" id="UP001152320">
    <property type="component" value="Chromosome 10"/>
</dbReference>
<keyword evidence="1 3" id="KW-0853">WD repeat</keyword>
<evidence type="ECO:0000256" key="1">
    <source>
        <dbReference type="ARBA" id="ARBA00022574"/>
    </source>
</evidence>
<dbReference type="InterPro" id="IPR036322">
    <property type="entry name" value="WD40_repeat_dom_sf"/>
</dbReference>
<dbReference type="GO" id="GO:0080008">
    <property type="term" value="C:Cul4-RING E3 ubiquitin ligase complex"/>
    <property type="evidence" value="ECO:0007669"/>
    <property type="project" value="TreeGrafter"/>
</dbReference>
<dbReference type="SUPFAM" id="SSF50978">
    <property type="entry name" value="WD40 repeat-like"/>
    <property type="match status" value="1"/>
</dbReference>
<feature type="compositionally biased region" description="Acidic residues" evidence="4">
    <location>
        <begin position="173"/>
        <end position="208"/>
    </location>
</feature>
<feature type="compositionally biased region" description="Acidic residues" evidence="4">
    <location>
        <begin position="105"/>
        <end position="129"/>
    </location>
</feature>
<feature type="region of interest" description="Disordered" evidence="4">
    <location>
        <begin position="626"/>
        <end position="664"/>
    </location>
</feature>
<protein>
    <submittedName>
        <fullName evidence="5">DDB1- and CUL4-associated factor 8</fullName>
    </submittedName>
</protein>
<keyword evidence="2" id="KW-0677">Repeat</keyword>
<feature type="compositionally biased region" description="Acidic residues" evidence="4">
    <location>
        <begin position="635"/>
        <end position="655"/>
    </location>
</feature>
<dbReference type="Pfam" id="PF00400">
    <property type="entry name" value="WD40"/>
    <property type="match status" value="3"/>
</dbReference>
<feature type="compositionally biased region" description="Acidic residues" evidence="4">
    <location>
        <begin position="63"/>
        <end position="72"/>
    </location>
</feature>
<dbReference type="InterPro" id="IPR015943">
    <property type="entry name" value="WD40/YVTN_repeat-like_dom_sf"/>
</dbReference>
<feature type="compositionally biased region" description="Basic and acidic residues" evidence="4">
    <location>
        <begin position="73"/>
        <end position="104"/>
    </location>
</feature>
<accession>A0A9Q1BXR3</accession>
<feature type="region of interest" description="Disordered" evidence="4">
    <location>
        <begin position="592"/>
        <end position="611"/>
    </location>
</feature>
<comment type="caution">
    <text evidence="5">The sequence shown here is derived from an EMBL/GenBank/DDBJ whole genome shotgun (WGS) entry which is preliminary data.</text>
</comment>
<reference evidence="5" key="1">
    <citation type="submission" date="2021-10" db="EMBL/GenBank/DDBJ databases">
        <title>Tropical sea cucumber genome reveals ecological adaptation and Cuvierian tubules defense mechanism.</title>
        <authorList>
            <person name="Chen T."/>
        </authorList>
    </citation>
    <scope>NUCLEOTIDE SEQUENCE</scope>
    <source>
        <strain evidence="5">Nanhai2018</strain>
        <tissue evidence="5">Muscle</tissue>
    </source>
</reference>
<evidence type="ECO:0000256" key="2">
    <source>
        <dbReference type="ARBA" id="ARBA00022737"/>
    </source>
</evidence>
<dbReference type="Gene3D" id="2.130.10.10">
    <property type="entry name" value="YVTN repeat-like/Quinoprotein amine dehydrogenase"/>
    <property type="match status" value="1"/>
</dbReference>
<feature type="compositionally biased region" description="Basic and acidic residues" evidence="4">
    <location>
        <begin position="596"/>
        <end position="609"/>
    </location>
</feature>
<feature type="region of interest" description="Disordered" evidence="4">
    <location>
        <begin position="27"/>
        <end position="217"/>
    </location>
</feature>
<proteinExistence type="predicted"/>
<feature type="repeat" description="WD" evidence="3">
    <location>
        <begin position="260"/>
        <end position="292"/>
    </location>
</feature>
<organism evidence="5 6">
    <name type="scientific">Holothuria leucospilota</name>
    <name type="common">Black long sea cucumber</name>
    <name type="synonym">Mertensiothuria leucospilota</name>
    <dbReference type="NCBI Taxonomy" id="206669"/>
    <lineage>
        <taxon>Eukaryota</taxon>
        <taxon>Metazoa</taxon>
        <taxon>Echinodermata</taxon>
        <taxon>Eleutherozoa</taxon>
        <taxon>Echinozoa</taxon>
        <taxon>Holothuroidea</taxon>
        <taxon>Aspidochirotacea</taxon>
        <taxon>Aspidochirotida</taxon>
        <taxon>Holothuriidae</taxon>
        <taxon>Holothuria</taxon>
    </lineage>
</organism>
<name>A0A9Q1BXR3_HOLLE</name>
<evidence type="ECO:0000313" key="5">
    <source>
        <dbReference type="EMBL" id="KAJ8034705.1"/>
    </source>
</evidence>
<dbReference type="InterPro" id="IPR001680">
    <property type="entry name" value="WD40_rpt"/>
</dbReference>
<dbReference type="PANTHER" id="PTHR15574:SF21">
    <property type="entry name" value="DDB1- AND CUL4-ASSOCIATED FACTOR 8"/>
    <property type="match status" value="1"/>
</dbReference>
<dbReference type="OrthoDB" id="4869960at2759"/>
<dbReference type="InterPro" id="IPR045151">
    <property type="entry name" value="DCAF8"/>
</dbReference>
<dbReference type="EMBL" id="JAIZAY010000010">
    <property type="protein sequence ID" value="KAJ8034705.1"/>
    <property type="molecule type" value="Genomic_DNA"/>
</dbReference>
<dbReference type="PANTHER" id="PTHR15574">
    <property type="entry name" value="WD REPEAT DOMAIN-CONTAINING FAMILY"/>
    <property type="match status" value="1"/>
</dbReference>
<evidence type="ECO:0000256" key="4">
    <source>
        <dbReference type="SAM" id="MobiDB-lite"/>
    </source>
</evidence>
<dbReference type="GO" id="GO:0005737">
    <property type="term" value="C:cytoplasm"/>
    <property type="evidence" value="ECO:0007669"/>
    <property type="project" value="TreeGrafter"/>
</dbReference>
<feature type="compositionally biased region" description="Basic residues" evidence="4">
    <location>
        <begin position="158"/>
        <end position="168"/>
    </location>
</feature>
<dbReference type="PROSITE" id="PS50082">
    <property type="entry name" value="WD_REPEATS_2"/>
    <property type="match status" value="1"/>
</dbReference>
<evidence type="ECO:0000256" key="3">
    <source>
        <dbReference type="PROSITE-ProRule" id="PRU00221"/>
    </source>
</evidence>
<feature type="compositionally biased region" description="Polar residues" evidence="4">
    <location>
        <begin position="131"/>
        <end position="148"/>
    </location>
</feature>
<dbReference type="PROSITE" id="PS50294">
    <property type="entry name" value="WD_REPEATS_REGION"/>
    <property type="match status" value="1"/>
</dbReference>
<keyword evidence="6" id="KW-1185">Reference proteome</keyword>
<evidence type="ECO:0000313" key="6">
    <source>
        <dbReference type="Proteomes" id="UP001152320"/>
    </source>
</evidence>
<feature type="compositionally biased region" description="Basic and acidic residues" evidence="4">
    <location>
        <begin position="28"/>
        <end position="43"/>
    </location>
</feature>
<dbReference type="AlphaFoldDB" id="A0A9Q1BXR3"/>
<gene>
    <name evidence="5" type="ORF">HOLleu_21659</name>
</gene>
<sequence length="664" mass="75065">MAEESNICDTDDQHLDAGVEMGQQCTAAKEESMHEDAYERCNSDEAASGGDMQENGNEKCNQEDGEGCTEEEGAQKCEAMDVSEVVEHESESGTNKVKECKESVGEEEVREGEGGSEDEKDGEENDVDLQEVNNINSDKSETPSQVNVKLQAEEACRRKTKGKKKVSKREKMEDDDGDDENRDDDDVDEDEDEEADDKDDKDDTEIEDNLLKKPYPKPSWHPVIAHWKRQMGEYKTPWAFSHDAIGSYRLVERFKQYAELDSHDGCVNTLHFNQAGDRLASGSDDLKIAVWDWVKQEPVLVYDSGHKRNVFQAKFMPNSGDTTLVSCARDGQVRVGALSSTGVCKETKRVAQHKQPAHKLGLEPDSPVVFMSCGEDAVVWNVDLREPKPQKVLAVKEEEKRIALYTIQINPSKKEEFVVGGRDHLVRIYDRRKLRDEESFSPVKKYCPHHLNKSDPGVNVTCSVYSYDGQEILVSYNDDDIYLFDNTHSDGADFIHRYQGHRNNATVKGVNFYGARSEFVVSGSDCGNIFLWSKETERIVQLMHGDDGGVVNCLEPHPSAPILATSGLDHDIKIWMPTAQEPANIEKHKKTLQNNRLEREEERHREPSHLESQMFRFLLQHLRRSTRRQAREAGDDLDSDDSSSTDSDDEEEDDFAQQMACSPS</sequence>
<dbReference type="SMART" id="SM00320">
    <property type="entry name" value="WD40"/>
    <property type="match status" value="7"/>
</dbReference>